<dbReference type="Proteomes" id="UP000028999">
    <property type="component" value="Unassembled WGS sequence"/>
</dbReference>
<evidence type="ECO:0000313" key="6">
    <source>
        <dbReference type="Proteomes" id="UP000028999"/>
    </source>
</evidence>
<dbReference type="Gene3D" id="1.10.110.10">
    <property type="entry name" value="Plant lipid-transfer and hydrophobic proteins"/>
    <property type="match status" value="1"/>
</dbReference>
<proteinExistence type="inferred from homology"/>
<dbReference type="AlphaFoldDB" id="A0A078JTU9"/>
<dbReference type="InterPro" id="IPR000528">
    <property type="entry name" value="Plant_nsLTP"/>
</dbReference>
<comment type="similarity">
    <text evidence="1 2">Belongs to the plant LTP family.</text>
</comment>
<dbReference type="EMBL" id="LK038149">
    <property type="protein sequence ID" value="CDY68862.1"/>
    <property type="molecule type" value="Genomic_DNA"/>
</dbReference>
<dbReference type="CDD" id="cd01960">
    <property type="entry name" value="nsLTP1"/>
    <property type="match status" value="1"/>
</dbReference>
<dbReference type="PRINTS" id="PR00382">
    <property type="entry name" value="LIPIDTRNSFER"/>
</dbReference>
<dbReference type="Gramene" id="CDY68862">
    <property type="protein sequence ID" value="CDY68862"/>
    <property type="gene ID" value="GSBRNA2T00080450001"/>
</dbReference>
<name>A0A078JTU9_BRANA</name>
<dbReference type="SMR" id="A0A078JTU9"/>
<evidence type="ECO:0000256" key="1">
    <source>
        <dbReference type="ARBA" id="ARBA00009748"/>
    </source>
</evidence>
<reference evidence="5 6" key="1">
    <citation type="journal article" date="2014" name="Science">
        <title>Plant genetics. Early allopolyploid evolution in the post-Neolithic Brassica napus oilseed genome.</title>
        <authorList>
            <person name="Chalhoub B."/>
            <person name="Denoeud F."/>
            <person name="Liu S."/>
            <person name="Parkin I.A."/>
            <person name="Tang H."/>
            <person name="Wang X."/>
            <person name="Chiquet J."/>
            <person name="Belcram H."/>
            <person name="Tong C."/>
            <person name="Samans B."/>
            <person name="Correa M."/>
            <person name="Da Silva C."/>
            <person name="Just J."/>
            <person name="Falentin C."/>
            <person name="Koh C.S."/>
            <person name="Le Clainche I."/>
            <person name="Bernard M."/>
            <person name="Bento P."/>
            <person name="Noel B."/>
            <person name="Labadie K."/>
            <person name="Alberti A."/>
            <person name="Charles M."/>
            <person name="Arnaud D."/>
            <person name="Guo H."/>
            <person name="Daviaud C."/>
            <person name="Alamery S."/>
            <person name="Jabbari K."/>
            <person name="Zhao M."/>
            <person name="Edger P.P."/>
            <person name="Chelaifa H."/>
            <person name="Tack D."/>
            <person name="Lassalle G."/>
            <person name="Mestiri I."/>
            <person name="Schnel N."/>
            <person name="Le Paslier M.C."/>
            <person name="Fan G."/>
            <person name="Renault V."/>
            <person name="Bayer P.E."/>
            <person name="Golicz A.A."/>
            <person name="Manoli S."/>
            <person name="Lee T.H."/>
            <person name="Thi V.H."/>
            <person name="Chalabi S."/>
            <person name="Hu Q."/>
            <person name="Fan C."/>
            <person name="Tollenaere R."/>
            <person name="Lu Y."/>
            <person name="Battail C."/>
            <person name="Shen J."/>
            <person name="Sidebottom C.H."/>
            <person name="Wang X."/>
            <person name="Canaguier A."/>
            <person name="Chauveau A."/>
            <person name="Berard A."/>
            <person name="Deniot G."/>
            <person name="Guan M."/>
            <person name="Liu Z."/>
            <person name="Sun F."/>
            <person name="Lim Y.P."/>
            <person name="Lyons E."/>
            <person name="Town C.D."/>
            <person name="Bancroft I."/>
            <person name="Wang X."/>
            <person name="Meng J."/>
            <person name="Ma J."/>
            <person name="Pires J.C."/>
            <person name="King G.J."/>
            <person name="Brunel D."/>
            <person name="Delourme R."/>
            <person name="Renard M."/>
            <person name="Aury J.M."/>
            <person name="Adams K.L."/>
            <person name="Batley J."/>
            <person name="Snowdon R.J."/>
            <person name="Tost J."/>
            <person name="Edwards D."/>
            <person name="Zhou Y."/>
            <person name="Hua W."/>
            <person name="Sharpe A.G."/>
            <person name="Paterson A.H."/>
            <person name="Guan C."/>
            <person name="Wincker P."/>
        </authorList>
    </citation>
    <scope>NUCLEOTIDE SEQUENCE [LARGE SCALE GENOMIC DNA]</scope>
    <source>
        <strain evidence="6">cv. Darmor-bzh</strain>
    </source>
</reference>
<keyword evidence="2" id="KW-0446">Lipid-binding</keyword>
<feature type="chain" id="PRO_5044539948" description="Non-specific lipid-transfer protein" evidence="3">
    <location>
        <begin position="27"/>
        <end position="162"/>
    </location>
</feature>
<dbReference type="Pfam" id="PF00234">
    <property type="entry name" value="Tryp_alpha_amyl"/>
    <property type="match status" value="1"/>
</dbReference>
<dbReference type="GO" id="GO:0008289">
    <property type="term" value="F:lipid binding"/>
    <property type="evidence" value="ECO:0007669"/>
    <property type="project" value="UniProtKB-KW"/>
</dbReference>
<dbReference type="PANTHER" id="PTHR33076">
    <property type="entry name" value="NON-SPECIFIC LIPID-TRANSFER PROTEIN 2-RELATED"/>
    <property type="match status" value="1"/>
</dbReference>
<gene>
    <name evidence="5" type="primary">BnaCnng60800D</name>
    <name evidence="5" type="ORF">GSBRNA2T00080450001</name>
</gene>
<dbReference type="SUPFAM" id="SSF47699">
    <property type="entry name" value="Bifunctional inhibitor/lipid-transfer protein/seed storage 2S albumin"/>
    <property type="match status" value="1"/>
</dbReference>
<dbReference type="InterPro" id="IPR036312">
    <property type="entry name" value="Bifun_inhib/LTP/seed_sf"/>
</dbReference>
<keyword evidence="3" id="KW-0732">Signal</keyword>
<evidence type="ECO:0000313" key="5">
    <source>
        <dbReference type="EMBL" id="CDY68862.1"/>
    </source>
</evidence>
<dbReference type="SMART" id="SM00499">
    <property type="entry name" value="AAI"/>
    <property type="match status" value="1"/>
</dbReference>
<keyword evidence="6" id="KW-1185">Reference proteome</keyword>
<comment type="function">
    <text evidence="2">Plant non-specific lipid-transfer proteins transfer phospholipids as well as galactolipids across membranes. May play a role in wax or cutin deposition in the cell walls of expanding epidermal cells and certain secretory tissues.</text>
</comment>
<evidence type="ECO:0000256" key="3">
    <source>
        <dbReference type="SAM" id="SignalP"/>
    </source>
</evidence>
<organism evidence="5 6">
    <name type="scientific">Brassica napus</name>
    <name type="common">Rape</name>
    <dbReference type="NCBI Taxonomy" id="3708"/>
    <lineage>
        <taxon>Eukaryota</taxon>
        <taxon>Viridiplantae</taxon>
        <taxon>Streptophyta</taxon>
        <taxon>Embryophyta</taxon>
        <taxon>Tracheophyta</taxon>
        <taxon>Spermatophyta</taxon>
        <taxon>Magnoliopsida</taxon>
        <taxon>eudicotyledons</taxon>
        <taxon>Gunneridae</taxon>
        <taxon>Pentapetalae</taxon>
        <taxon>rosids</taxon>
        <taxon>malvids</taxon>
        <taxon>Brassicales</taxon>
        <taxon>Brassicaceae</taxon>
        <taxon>Brassiceae</taxon>
        <taxon>Brassica</taxon>
    </lineage>
</organism>
<feature type="domain" description="Bifunctional inhibitor/plant lipid transfer protein/seed storage helical" evidence="4">
    <location>
        <begin position="31"/>
        <end position="115"/>
    </location>
</feature>
<keyword evidence="2" id="KW-0813">Transport</keyword>
<dbReference type="GO" id="GO:0006869">
    <property type="term" value="P:lipid transport"/>
    <property type="evidence" value="ECO:0007669"/>
    <property type="project" value="InterPro"/>
</dbReference>
<sequence>MGNITKNQTMLLLVFTLLMVIAYHEGEAIQCSQITMYLAPCLSYVKGGGNPPPPCCAGLNNLKASAPGKPDKQAACQCLKNVANAISGFNDDNAKQLPAKCGVSVGVPFSKSVDCNRKKCNSFFLVLNEAQILSLAFQGHKYITKFLALSQVFISPHSPTAK</sequence>
<dbReference type="OMA" id="ADHYQNI"/>
<accession>A0A078JTU9</accession>
<dbReference type="InterPro" id="IPR016140">
    <property type="entry name" value="Bifunc_inhib/LTP/seed_store"/>
</dbReference>
<feature type="signal peptide" evidence="3">
    <location>
        <begin position="1"/>
        <end position="26"/>
    </location>
</feature>
<evidence type="ECO:0000259" key="4">
    <source>
        <dbReference type="SMART" id="SM00499"/>
    </source>
</evidence>
<dbReference type="STRING" id="3708.A0A078JTU9"/>
<protein>
    <recommendedName>
        <fullName evidence="2">Non-specific lipid-transfer protein</fullName>
    </recommendedName>
</protein>
<evidence type="ECO:0000256" key="2">
    <source>
        <dbReference type="RuleBase" id="RU000628"/>
    </source>
</evidence>
<dbReference type="PaxDb" id="3708-A0A078JTU9"/>